<accession>A0A078BEI3</accession>
<organism evidence="1 2">
    <name type="scientific">Stylonychia lemnae</name>
    <name type="common">Ciliate</name>
    <dbReference type="NCBI Taxonomy" id="5949"/>
    <lineage>
        <taxon>Eukaryota</taxon>
        <taxon>Sar</taxon>
        <taxon>Alveolata</taxon>
        <taxon>Ciliophora</taxon>
        <taxon>Intramacronucleata</taxon>
        <taxon>Spirotrichea</taxon>
        <taxon>Stichotrichia</taxon>
        <taxon>Sporadotrichida</taxon>
        <taxon>Oxytrichidae</taxon>
        <taxon>Stylonychinae</taxon>
        <taxon>Stylonychia</taxon>
    </lineage>
</organism>
<dbReference type="SUPFAM" id="SSF50978">
    <property type="entry name" value="WD40 repeat-like"/>
    <property type="match status" value="1"/>
</dbReference>
<dbReference type="Pfam" id="PF00400">
    <property type="entry name" value="WD40"/>
    <property type="match status" value="1"/>
</dbReference>
<gene>
    <name evidence="1" type="primary">Contig1272.g1394</name>
    <name evidence="1" type="ORF">STYLEM_20719</name>
</gene>
<dbReference type="Gene3D" id="2.130.10.10">
    <property type="entry name" value="YVTN repeat-like/Quinoprotein amine dehydrogenase"/>
    <property type="match status" value="2"/>
</dbReference>
<dbReference type="OrthoDB" id="239865at2759"/>
<name>A0A078BEI3_STYLE</name>
<dbReference type="InterPro" id="IPR051150">
    <property type="entry name" value="SWT21/TCAB1_mRNA_Telomere"/>
</dbReference>
<dbReference type="InParanoid" id="A0A078BEI3"/>
<dbReference type="InterPro" id="IPR015943">
    <property type="entry name" value="WD40/YVTN_repeat-like_dom_sf"/>
</dbReference>
<proteinExistence type="predicted"/>
<evidence type="ECO:0000313" key="1">
    <source>
        <dbReference type="EMBL" id="CDW91562.1"/>
    </source>
</evidence>
<keyword evidence="2" id="KW-1185">Reference proteome</keyword>
<dbReference type="SMART" id="SM00320">
    <property type="entry name" value="WD40"/>
    <property type="match status" value="4"/>
</dbReference>
<protein>
    <submittedName>
        <fullName evidence="1">Telomerase cajal body protein 1-like</fullName>
    </submittedName>
</protein>
<sequence length="298" mass="34908">MYEFDYLAENESETLYLFATSKDQPVHMWDVNKSIIFTQFRCLNQVEETITPISIRVNHVHKTLLTGHQKGILKLFDIEQSHEAPDTLELAIKKRRKKQPISSIDYSPKDPNFIALGSFDSSVYLIDQRVFNKVFHRLTDFTQKGITQVKFSNDGKYLLVGSRKEYNSIYQWDMRFPREAIVCYNYSRLNESNQRVYYDLDEQSKYLYTGNSDGSIYVYDIQKGEFAYSFPAMFDSVGAVSIHDQFLATSSGMRHFNEKISINSSSDDENNDQQQIEEDDIYKNFKNGVRVWQLQKIQ</sequence>
<dbReference type="PANTHER" id="PTHR13211">
    <property type="entry name" value="TELOMERASE CAJAL BODY PROTEIN 1"/>
    <property type="match status" value="1"/>
</dbReference>
<dbReference type="OMA" id="EESEICH"/>
<dbReference type="Proteomes" id="UP000039865">
    <property type="component" value="Unassembled WGS sequence"/>
</dbReference>
<dbReference type="EMBL" id="CCKQ01019548">
    <property type="protein sequence ID" value="CDW91562.1"/>
    <property type="molecule type" value="Genomic_DNA"/>
</dbReference>
<evidence type="ECO:0000313" key="2">
    <source>
        <dbReference type="Proteomes" id="UP000039865"/>
    </source>
</evidence>
<dbReference type="AlphaFoldDB" id="A0A078BEI3"/>
<dbReference type="InterPro" id="IPR001680">
    <property type="entry name" value="WD40_rpt"/>
</dbReference>
<dbReference type="InterPro" id="IPR036322">
    <property type="entry name" value="WD40_repeat_dom_sf"/>
</dbReference>
<reference evidence="1 2" key="1">
    <citation type="submission" date="2014-06" db="EMBL/GenBank/DDBJ databases">
        <authorList>
            <person name="Swart Estienne"/>
        </authorList>
    </citation>
    <scope>NUCLEOTIDE SEQUENCE [LARGE SCALE GENOMIC DNA]</scope>
    <source>
        <strain evidence="1 2">130c</strain>
    </source>
</reference>
<dbReference type="PANTHER" id="PTHR13211:SF0">
    <property type="entry name" value="TELOMERASE CAJAL BODY PROTEIN 1"/>
    <property type="match status" value="1"/>
</dbReference>